<dbReference type="HOGENOM" id="CLU_3262370_0_0_3"/>
<keyword evidence="2" id="KW-1185">Reference proteome</keyword>
<dbReference type="AlphaFoldDB" id="F4XS01"/>
<name>F4XS01_9CYAN</name>
<evidence type="ECO:0000313" key="1">
    <source>
        <dbReference type="EMBL" id="EGJ32593.1"/>
    </source>
</evidence>
<protein>
    <submittedName>
        <fullName evidence="1">Uncharacterized protein</fullName>
    </submittedName>
</protein>
<organism evidence="1 2">
    <name type="scientific">Moorena producens 3L</name>
    <dbReference type="NCBI Taxonomy" id="489825"/>
    <lineage>
        <taxon>Bacteria</taxon>
        <taxon>Bacillati</taxon>
        <taxon>Cyanobacteriota</taxon>
        <taxon>Cyanophyceae</taxon>
        <taxon>Coleofasciculales</taxon>
        <taxon>Coleofasciculaceae</taxon>
        <taxon>Moorena</taxon>
    </lineage>
</organism>
<sequence length="41" mass="4507">GWAVPTKALCKLDYLSGALPTRHEPSLLIMVQDLSIITNQI</sequence>
<evidence type="ECO:0000313" key="2">
    <source>
        <dbReference type="Proteomes" id="UP000003959"/>
    </source>
</evidence>
<gene>
    <name evidence="1" type="ORF">LYNGBM3L_06150</name>
</gene>
<dbReference type="Proteomes" id="UP000003959">
    <property type="component" value="Unassembled WGS sequence"/>
</dbReference>
<reference evidence="2" key="1">
    <citation type="journal article" date="2011" name="Proc. Natl. Acad. Sci. U.S.A.">
        <title>Genomic insights into the physiology and ecology of the marine filamentous cyanobacterium Lyngbya majuscula.</title>
        <authorList>
            <person name="Jones A.C."/>
            <person name="Monroe E.A."/>
            <person name="Podell S."/>
            <person name="Hess W.R."/>
            <person name="Klages S."/>
            <person name="Esquenazi E."/>
            <person name="Niessen S."/>
            <person name="Hoover H."/>
            <person name="Rothmann M."/>
            <person name="Lasken R.S."/>
            <person name="Yates J.R.III."/>
            <person name="Reinhardt R."/>
            <person name="Kube M."/>
            <person name="Burkart M.D."/>
            <person name="Allen E.E."/>
            <person name="Dorrestein P.C."/>
            <person name="Gerwick W.H."/>
            <person name="Gerwick L."/>
        </authorList>
    </citation>
    <scope>NUCLEOTIDE SEQUENCE [LARGE SCALE GENOMIC DNA]</scope>
    <source>
        <strain evidence="2">3L</strain>
    </source>
</reference>
<accession>F4XS01</accession>
<dbReference type="EMBL" id="GL890908">
    <property type="protein sequence ID" value="EGJ32593.1"/>
    <property type="molecule type" value="Genomic_DNA"/>
</dbReference>
<proteinExistence type="predicted"/>
<feature type="non-terminal residue" evidence="1">
    <location>
        <position position="1"/>
    </location>
</feature>